<evidence type="ECO:0000259" key="4">
    <source>
        <dbReference type="PROSITE" id="PS01180"/>
    </source>
</evidence>
<dbReference type="PANTHER" id="PTHR22991:SF44">
    <property type="entry name" value="C-TYPE LECTIN-RELATED"/>
    <property type="match status" value="1"/>
</dbReference>
<dbReference type="CDD" id="cd00041">
    <property type="entry name" value="CUB"/>
    <property type="match status" value="1"/>
</dbReference>
<dbReference type="InterPro" id="IPR000859">
    <property type="entry name" value="CUB_dom"/>
</dbReference>
<dbReference type="InterPro" id="IPR001304">
    <property type="entry name" value="C-type_lectin-like"/>
</dbReference>
<dbReference type="SUPFAM" id="SSF49854">
    <property type="entry name" value="Spermadhesin, CUB domain"/>
    <property type="match status" value="1"/>
</dbReference>
<dbReference type="InterPro" id="IPR016187">
    <property type="entry name" value="CTDL_fold"/>
</dbReference>
<dbReference type="PROSITE" id="PS50041">
    <property type="entry name" value="C_TYPE_LECTIN_2"/>
    <property type="match status" value="2"/>
</dbReference>
<keyword evidence="7" id="KW-1185">Reference proteome</keyword>
<dbReference type="PANTHER" id="PTHR22991">
    <property type="entry name" value="PROTEIN CBG13490"/>
    <property type="match status" value="1"/>
</dbReference>
<evidence type="ECO:0000259" key="5">
    <source>
        <dbReference type="PROSITE" id="PS50041"/>
    </source>
</evidence>
<dbReference type="Gene3D" id="2.60.120.290">
    <property type="entry name" value="Spermadhesin, CUB domain"/>
    <property type="match status" value="1"/>
</dbReference>
<organism evidence="7">
    <name type="scientific">Caenorhabditis remanei</name>
    <name type="common">Caenorhabditis vulgaris</name>
    <dbReference type="NCBI Taxonomy" id="31234"/>
    <lineage>
        <taxon>Eukaryota</taxon>
        <taxon>Metazoa</taxon>
        <taxon>Ecdysozoa</taxon>
        <taxon>Nematoda</taxon>
        <taxon>Chromadorea</taxon>
        <taxon>Rhabditida</taxon>
        <taxon>Rhabditina</taxon>
        <taxon>Rhabditomorpha</taxon>
        <taxon>Rhabditoidea</taxon>
        <taxon>Rhabditidae</taxon>
        <taxon>Peloderinae</taxon>
        <taxon>Caenorhabditis</taxon>
    </lineage>
</organism>
<dbReference type="InterPro" id="IPR050976">
    <property type="entry name" value="Snaclec"/>
</dbReference>
<dbReference type="CDD" id="cd00037">
    <property type="entry name" value="CLECT"/>
    <property type="match status" value="2"/>
</dbReference>
<reference evidence="6" key="1">
    <citation type="submission" date="2007-07" db="EMBL/GenBank/DDBJ databases">
        <title>PCAP assembly of the Caenorhabditis remanei genome.</title>
        <authorList>
            <consortium name="The Caenorhabditis remanei Sequencing Consortium"/>
            <person name="Wilson R.K."/>
        </authorList>
    </citation>
    <scope>NUCLEOTIDE SEQUENCE [LARGE SCALE GENOMIC DNA]</scope>
    <source>
        <strain evidence="6">PB4641</strain>
    </source>
</reference>
<keyword evidence="3" id="KW-0732">Signal</keyword>
<keyword evidence="1" id="KW-1015">Disulfide bond</keyword>
<dbReference type="Pfam" id="PF00059">
    <property type="entry name" value="Lectin_C"/>
    <property type="match status" value="2"/>
</dbReference>
<name>E3MJ36_CAERE</name>
<dbReference type="SMART" id="SM00034">
    <property type="entry name" value="CLECT"/>
    <property type="match status" value="2"/>
</dbReference>
<dbReference type="PROSITE" id="PS01180">
    <property type="entry name" value="CUB"/>
    <property type="match status" value="1"/>
</dbReference>
<accession>E3MJ36</accession>
<dbReference type="Pfam" id="PF00431">
    <property type="entry name" value="CUB"/>
    <property type="match status" value="1"/>
</dbReference>
<feature type="chain" id="PRO_5003177160" description="C-type LECtin" evidence="3">
    <location>
        <begin position="20"/>
        <end position="423"/>
    </location>
</feature>
<dbReference type="OrthoDB" id="431034at2759"/>
<evidence type="ECO:0000313" key="6">
    <source>
        <dbReference type="EMBL" id="EFP03418.1"/>
    </source>
</evidence>
<dbReference type="STRING" id="31234.E3MJ36"/>
<dbReference type="InterPro" id="IPR016186">
    <property type="entry name" value="C-type_lectin-like/link_sf"/>
</dbReference>
<evidence type="ECO:0000256" key="2">
    <source>
        <dbReference type="PROSITE-ProRule" id="PRU00059"/>
    </source>
</evidence>
<dbReference type="EMBL" id="DS268449">
    <property type="protein sequence ID" value="EFP03418.1"/>
    <property type="molecule type" value="Genomic_DNA"/>
</dbReference>
<evidence type="ECO:0008006" key="8">
    <source>
        <dbReference type="Google" id="ProtNLM"/>
    </source>
</evidence>
<dbReference type="SUPFAM" id="SSF56436">
    <property type="entry name" value="C-type lectin-like"/>
    <property type="match status" value="2"/>
</dbReference>
<evidence type="ECO:0000256" key="3">
    <source>
        <dbReference type="SAM" id="SignalP"/>
    </source>
</evidence>
<dbReference type="Proteomes" id="UP000008281">
    <property type="component" value="Unassembled WGS sequence"/>
</dbReference>
<dbReference type="eggNOG" id="KOG4297">
    <property type="taxonomic scope" value="Eukaryota"/>
</dbReference>
<feature type="domain" description="CUB" evidence="4">
    <location>
        <begin position="312"/>
        <end position="420"/>
    </location>
</feature>
<dbReference type="AlphaFoldDB" id="E3MJ36"/>
<dbReference type="HOGENOM" id="CLU_037161_0_0_1"/>
<dbReference type="InParanoid" id="E3MJ36"/>
<comment type="caution">
    <text evidence="2">Lacks conserved residue(s) required for the propagation of feature annotation.</text>
</comment>
<feature type="domain" description="C-type lectin" evidence="5">
    <location>
        <begin position="168"/>
        <end position="286"/>
    </location>
</feature>
<gene>
    <name evidence="6" type="ORF">CRE_09484</name>
</gene>
<dbReference type="InterPro" id="IPR035914">
    <property type="entry name" value="Sperma_CUB_dom_sf"/>
</dbReference>
<feature type="domain" description="C-type lectin" evidence="5">
    <location>
        <begin position="32"/>
        <end position="142"/>
    </location>
</feature>
<sequence>MKLGVFLFFLFSIFYTSFAASTLVCTNGFTLINSKCLKFFPHPGSYATAEASCRSVGATLATVKNANENQAIATFVDRRVDAVWIGLFCFENDLSKCLWDDGTGSAGIYSNFASGFPRVEVGKCVYYSGRGVLMGQWISGDCLGLQKDTQSHVCELPPTMKDDCDYNYNGFCYSLHSPASFVDAQETCEKECGNLVSITSEMENRYVSIIASNGTSSDRAYIGAMWPSPNFLSWIDGSVWSYNKVVPSISRGSANCMVLSTSTSTADPFGFWTNTNCNSVWPFICKRPAGTQCPQNPPVVTVTPVPPTQSFCNAGLLQAPGVFTSPNYPHNYDNNQLSTYQLATLGSYKILLKFTEFITEPMYDIVEVYDGDSPNKPLLGSYSGNLGSFTVNSTGNMLYVRFLSDLGTNFQGFSATFLSYSGP</sequence>
<dbReference type="Gene3D" id="3.10.100.10">
    <property type="entry name" value="Mannose-Binding Protein A, subunit A"/>
    <property type="match status" value="2"/>
</dbReference>
<dbReference type="SMART" id="SM00042">
    <property type="entry name" value="CUB"/>
    <property type="match status" value="1"/>
</dbReference>
<dbReference type="OMA" id="WISADCT"/>
<feature type="signal peptide" evidence="3">
    <location>
        <begin position="1"/>
        <end position="19"/>
    </location>
</feature>
<evidence type="ECO:0000256" key="1">
    <source>
        <dbReference type="ARBA" id="ARBA00023157"/>
    </source>
</evidence>
<proteinExistence type="predicted"/>
<protein>
    <recommendedName>
        <fullName evidence="8">C-type LECtin</fullName>
    </recommendedName>
</protein>
<evidence type="ECO:0000313" key="7">
    <source>
        <dbReference type="Proteomes" id="UP000008281"/>
    </source>
</evidence>